<evidence type="ECO:0000256" key="1">
    <source>
        <dbReference type="ARBA" id="ARBA00004477"/>
    </source>
</evidence>
<dbReference type="InterPro" id="IPR005599">
    <property type="entry name" value="GPI_mannosylTrfase"/>
</dbReference>
<keyword evidence="13" id="KW-1185">Reference proteome</keyword>
<evidence type="ECO:0000313" key="13">
    <source>
        <dbReference type="Proteomes" id="UP000006352"/>
    </source>
</evidence>
<evidence type="ECO:0000256" key="10">
    <source>
        <dbReference type="RuleBase" id="RU363075"/>
    </source>
</evidence>
<comment type="pathway">
    <text evidence="2">Protein modification; protein glycosylation.</text>
</comment>
<evidence type="ECO:0000256" key="7">
    <source>
        <dbReference type="ARBA" id="ARBA00022824"/>
    </source>
</evidence>
<feature type="transmembrane region" description="Helical" evidence="10">
    <location>
        <begin position="160"/>
        <end position="177"/>
    </location>
</feature>
<dbReference type="EMBL" id="HE796869">
    <property type="protein sequence ID" value="CCL98089.1"/>
    <property type="molecule type" value="Genomic_DNA"/>
</dbReference>
<dbReference type="Pfam" id="PF03901">
    <property type="entry name" value="Glyco_transf_22"/>
    <property type="match status" value="2"/>
</dbReference>
<comment type="subcellular location">
    <subcellularLocation>
        <location evidence="1 10">Endoplasmic reticulum membrane</location>
        <topology evidence="1 10">Multi-pass membrane protein</topology>
    </subcellularLocation>
</comment>
<dbReference type="HOGENOM" id="CLU_018152_1_0_1"/>
<evidence type="ECO:0000256" key="8">
    <source>
        <dbReference type="ARBA" id="ARBA00022989"/>
    </source>
</evidence>
<keyword evidence="7 10" id="KW-0256">Endoplasmic reticulum</keyword>
<keyword evidence="8 10" id="KW-1133">Transmembrane helix</keyword>
<evidence type="ECO:0000256" key="11">
    <source>
        <dbReference type="SAM" id="MobiDB-lite"/>
    </source>
</evidence>
<feature type="transmembrane region" description="Helical" evidence="10">
    <location>
        <begin position="451"/>
        <end position="472"/>
    </location>
</feature>
<dbReference type="GO" id="GO:0006487">
    <property type="term" value="P:protein N-linked glycosylation"/>
    <property type="evidence" value="ECO:0007669"/>
    <property type="project" value="TreeGrafter"/>
</dbReference>
<dbReference type="RefSeq" id="XP_012177372.1">
    <property type="nucleotide sequence ID" value="XM_012321982.1"/>
</dbReference>
<dbReference type="Proteomes" id="UP000006352">
    <property type="component" value="Unassembled WGS sequence"/>
</dbReference>
<feature type="region of interest" description="Disordered" evidence="11">
    <location>
        <begin position="1"/>
        <end position="29"/>
    </location>
</feature>
<protein>
    <recommendedName>
        <fullName evidence="10">Mannosyltransferase</fullName>
        <ecNumber evidence="10">2.4.1.-</ecNumber>
    </recommendedName>
</protein>
<dbReference type="FunCoup" id="J7S5L6">
    <property type="interactions" value="533"/>
</dbReference>
<dbReference type="PANTHER" id="PTHR22760">
    <property type="entry name" value="GLYCOSYLTRANSFERASE"/>
    <property type="match status" value="1"/>
</dbReference>
<dbReference type="PANTHER" id="PTHR22760:SF2">
    <property type="entry name" value="ALPHA-1,2-MANNOSYLTRANSFERASE ALG9"/>
    <property type="match status" value="1"/>
</dbReference>
<dbReference type="GO" id="GO:0000026">
    <property type="term" value="F:alpha-1,2-mannosyltransferase activity"/>
    <property type="evidence" value="ECO:0007669"/>
    <property type="project" value="TreeGrafter"/>
</dbReference>
<dbReference type="AlphaFoldDB" id="J7S5L6"/>
<evidence type="ECO:0000313" key="12">
    <source>
        <dbReference type="EMBL" id="CCL98089.1"/>
    </source>
</evidence>
<dbReference type="GO" id="GO:0005789">
    <property type="term" value="C:endoplasmic reticulum membrane"/>
    <property type="evidence" value="ECO:0007669"/>
    <property type="project" value="UniProtKB-SubCell"/>
</dbReference>
<evidence type="ECO:0000256" key="6">
    <source>
        <dbReference type="ARBA" id="ARBA00022692"/>
    </source>
</evidence>
<feature type="transmembrane region" description="Helical" evidence="10">
    <location>
        <begin position="413"/>
        <end position="431"/>
    </location>
</feature>
<dbReference type="EC" id="2.4.1.-" evidence="10"/>
<dbReference type="GeneID" id="24093000"/>
<keyword evidence="6 10" id="KW-0812">Transmembrane</keyword>
<evidence type="ECO:0000256" key="2">
    <source>
        <dbReference type="ARBA" id="ARBA00004922"/>
    </source>
</evidence>
<dbReference type="OrthoDB" id="497541at2759"/>
<organism evidence="12 13">
    <name type="scientific">Fibroporia radiculosa</name>
    <dbReference type="NCBI Taxonomy" id="599839"/>
    <lineage>
        <taxon>Eukaryota</taxon>
        <taxon>Fungi</taxon>
        <taxon>Dikarya</taxon>
        <taxon>Basidiomycota</taxon>
        <taxon>Agaricomycotina</taxon>
        <taxon>Agaricomycetes</taxon>
        <taxon>Polyporales</taxon>
        <taxon>Fibroporiaceae</taxon>
        <taxon>Fibroporia</taxon>
    </lineage>
</organism>
<keyword evidence="4 10" id="KW-0328">Glycosyltransferase</keyword>
<accession>J7S5L6</accession>
<feature type="transmembrane region" description="Helical" evidence="10">
    <location>
        <begin position="340"/>
        <end position="364"/>
    </location>
</feature>
<feature type="transmembrane region" description="Helical" evidence="10">
    <location>
        <begin position="128"/>
        <end position="148"/>
    </location>
</feature>
<feature type="transmembrane region" description="Helical" evidence="10">
    <location>
        <begin position="197"/>
        <end position="215"/>
    </location>
</feature>
<gene>
    <name evidence="12" type="ORF">FIBRA_00083</name>
</gene>
<evidence type="ECO:0000256" key="9">
    <source>
        <dbReference type="ARBA" id="ARBA00023136"/>
    </source>
</evidence>
<dbReference type="STRING" id="599839.J7S5L6"/>
<keyword evidence="9 10" id="KW-0472">Membrane</keyword>
<name>J7S5L6_9APHY</name>
<evidence type="ECO:0000256" key="5">
    <source>
        <dbReference type="ARBA" id="ARBA00022679"/>
    </source>
</evidence>
<evidence type="ECO:0000256" key="3">
    <source>
        <dbReference type="ARBA" id="ARBA00007063"/>
    </source>
</evidence>
<dbReference type="InParanoid" id="J7S5L6"/>
<dbReference type="UniPathway" id="UPA00378"/>
<sequence>MASNIQTLRFRRPEKKESTPAPKPKNRHAGILQDTLRRSQKGPLVPSFSVAFRVFLLIRVANAMYANIQDCDEVFNFWEPLHYLDRGYGFQTWEASPAFSIRSWAYILLHLFPVKLVTLMIGPEKRPAFFAVRILLGAISSVCESYFFRAVVEKVNYRTGRYLFFILLFNAGMWTASTSKYFAIEKNSYTNYYGTGFLPSSFAMYANMLAFSFVFEPTNNANLRRTLLATLAFATGAIVGWPFSIAVAIPFVFEELFMYGTDKVTPENRTSWVTTRWLRMIKSVAVAALLAIPVVALDTIFYGKLTTVPWNIIKYNVFPDEKHGPNLYGTEPTHYYVSNLLLNFNVLLPLALVSLPALGITYMFDRKRLGERTIFVDQSSPFRLLATRLSPVYVWTAIMTAQSHKEERFMFPIYPLIAFNAAVTIFLMRGWLETIFIHVTKSPYKASQTMIFSRLTLSIVSASCILSMSHIMTQWKYYHAPLSAYHALEAEEIPRILNTTGHIYIPPLSDRPRRLDDDDHPRIDPALVEALGLRLCVGKEWHRFPGHYIVPEGVRVDWIKSEFNGMLPAHFIETPKAWGLPARMQGTRMTPVGLNDLNEEAPEFYVDVSQCDYLVDLDFPLHPIESAHEPRYATDEATWDRVTCFPFLDARYSSLLTRTLWMPGSKWQERNEFGDYCLLRHRENVKIKEEMMKSRVI</sequence>
<proteinExistence type="inferred from homology"/>
<feature type="transmembrane region" description="Helical" evidence="10">
    <location>
        <begin position="227"/>
        <end position="253"/>
    </location>
</feature>
<keyword evidence="5" id="KW-0808">Transferase</keyword>
<evidence type="ECO:0000256" key="4">
    <source>
        <dbReference type="ARBA" id="ARBA00022676"/>
    </source>
</evidence>
<reference evidence="12 13" key="1">
    <citation type="journal article" date="2012" name="Appl. Environ. Microbiol.">
        <title>Short-read sequencing for genomic analysis of the brown rot fungus Fibroporia radiculosa.</title>
        <authorList>
            <person name="Tang J.D."/>
            <person name="Perkins A.D."/>
            <person name="Sonstegard T.S."/>
            <person name="Schroeder S.G."/>
            <person name="Burgess S.C."/>
            <person name="Diehl S.V."/>
        </authorList>
    </citation>
    <scope>NUCLEOTIDE SEQUENCE [LARGE SCALE GENOMIC DNA]</scope>
    <source>
        <strain evidence="12 13">TFFH 294</strain>
    </source>
</reference>
<feature type="transmembrane region" description="Helical" evidence="10">
    <location>
        <begin position="280"/>
        <end position="302"/>
    </location>
</feature>
<comment type="similarity">
    <text evidence="3 10">Belongs to the glycosyltransferase 22 family.</text>
</comment>